<protein>
    <submittedName>
        <fullName evidence="8">Type I secretion outer membrane protein, TolC</fullName>
    </submittedName>
</protein>
<accession>Q0YSX9</accession>
<reference evidence="8 9" key="2">
    <citation type="submission" date="2006-07" db="EMBL/GenBank/DDBJ databases">
        <title>Sequencing of the draft genome and assembly of Chlorobium ferroxidans DSM 13031.</title>
        <authorList>
            <consortium name="US DOE Joint Genome Institute (JGI-PGF)"/>
            <person name="Copeland A."/>
            <person name="Lucas S."/>
            <person name="Lapidus A."/>
            <person name="Barry K."/>
            <person name="Glavina del Rio T."/>
            <person name="Dalin E."/>
            <person name="Tice H."/>
            <person name="Bruce D."/>
            <person name="Pitluck S."/>
            <person name="Richardson P."/>
        </authorList>
    </citation>
    <scope>NUCLEOTIDE SEQUENCE [LARGE SCALE GENOMIC DNA]</scope>
    <source>
        <strain evidence="8 9">DSM 13031</strain>
    </source>
</reference>
<dbReference type="GO" id="GO:0015562">
    <property type="term" value="F:efflux transmembrane transporter activity"/>
    <property type="evidence" value="ECO:0007669"/>
    <property type="project" value="InterPro"/>
</dbReference>
<keyword evidence="9" id="KW-1185">Reference proteome</keyword>
<comment type="caution">
    <text evidence="8">The sequence shown here is derived from an EMBL/GenBank/DDBJ whole genome shotgun (WGS) entry which is preliminary data.</text>
</comment>
<evidence type="ECO:0000256" key="4">
    <source>
        <dbReference type="ARBA" id="ARBA00022452"/>
    </source>
</evidence>
<comment type="similarity">
    <text evidence="2">Belongs to the outer membrane factor (OMF) (TC 1.B.17) family.</text>
</comment>
<gene>
    <name evidence="8" type="ORF">CferDRAFT_1412</name>
</gene>
<keyword evidence="3" id="KW-0813">Transport</keyword>
<organism evidence="8 9">
    <name type="scientific">Chlorobium ferrooxidans DSM 13031</name>
    <dbReference type="NCBI Taxonomy" id="377431"/>
    <lineage>
        <taxon>Bacteria</taxon>
        <taxon>Pseudomonadati</taxon>
        <taxon>Chlorobiota</taxon>
        <taxon>Chlorobiia</taxon>
        <taxon>Chlorobiales</taxon>
        <taxon>Chlorobiaceae</taxon>
        <taxon>Chlorobium/Pelodictyon group</taxon>
        <taxon>Chlorobium</taxon>
    </lineage>
</organism>
<keyword evidence="4" id="KW-1134">Transmembrane beta strand</keyword>
<evidence type="ECO:0000256" key="1">
    <source>
        <dbReference type="ARBA" id="ARBA00004442"/>
    </source>
</evidence>
<proteinExistence type="inferred from homology"/>
<dbReference type="Proteomes" id="UP000004162">
    <property type="component" value="Unassembled WGS sequence"/>
</dbReference>
<evidence type="ECO:0000256" key="3">
    <source>
        <dbReference type="ARBA" id="ARBA00022448"/>
    </source>
</evidence>
<dbReference type="AlphaFoldDB" id="Q0YSX9"/>
<dbReference type="InterPro" id="IPR003423">
    <property type="entry name" value="OMP_efflux"/>
</dbReference>
<dbReference type="SUPFAM" id="SSF56954">
    <property type="entry name" value="Outer membrane efflux proteins (OEP)"/>
    <property type="match status" value="1"/>
</dbReference>
<dbReference type="NCBIfam" id="TIGR01844">
    <property type="entry name" value="type_I_sec_TolC"/>
    <property type="match status" value="1"/>
</dbReference>
<sequence>MVSWITNIDVNEAMMKQFSRLMVIGALFASGTVSAAPIDLSTAYRKALDYDAKLRVARADNMIFREEIGKSRSKLRPNIRWSGSRGRSSTQHGIQGRFTPVDYYNTISYGVTIRQPLLNLSNIAEYQQSKSIASKSDAELQSEEVGLIVRVTEAYCNALFAEDNLNFSQAHTRAMLEQLRQARRRFDNGYGTITEINEAQASYDIALAEGVDIVSSVEFSRRELEDLIGIYPDELSRLDPARLALQNPQPKGVEEWIAMAILSNPALAAARQEIQIAKHEIDKQRWARYPTIDLVGSKSYSESENNYSIGSTYNTYSISLQLSVPTYTGGFASAAIRQAHAKRLKSVEDLSSKERAVESEIRKYYNGVITTIAQIHAYEQAVKSGEIVLIGTKKGFGAGIRSNVDVLDAEWKLFTSRRDLAKLRYQYILNTLLLKQRAGVLSEKEIEQFNGSLVRG</sequence>
<name>Q0YSX9_9CHLB</name>
<keyword evidence="6" id="KW-0472">Membrane</keyword>
<dbReference type="InterPro" id="IPR010130">
    <property type="entry name" value="T1SS_OMP_TolC"/>
</dbReference>
<dbReference type="GO" id="GO:0015288">
    <property type="term" value="F:porin activity"/>
    <property type="evidence" value="ECO:0007669"/>
    <property type="project" value="TreeGrafter"/>
</dbReference>
<dbReference type="InterPro" id="IPR051906">
    <property type="entry name" value="TolC-like"/>
</dbReference>
<evidence type="ECO:0000256" key="7">
    <source>
        <dbReference type="ARBA" id="ARBA00023237"/>
    </source>
</evidence>
<dbReference type="Gene3D" id="1.20.1600.10">
    <property type="entry name" value="Outer membrane efflux proteins (OEP)"/>
    <property type="match status" value="1"/>
</dbReference>
<evidence type="ECO:0000256" key="6">
    <source>
        <dbReference type="ARBA" id="ARBA00023136"/>
    </source>
</evidence>
<dbReference type="Pfam" id="PF02321">
    <property type="entry name" value="OEP"/>
    <property type="match status" value="2"/>
</dbReference>
<reference evidence="8 9" key="1">
    <citation type="submission" date="2006-07" db="EMBL/GenBank/DDBJ databases">
        <title>Annotation of the draft genome assembly of Chlorobium ferroxidans DSM 13031.</title>
        <authorList>
            <consortium name="US DOE Joint Genome Institute (JGI-ORNL)"/>
            <person name="Larimer F."/>
            <person name="Land M."/>
            <person name="Hauser L."/>
        </authorList>
    </citation>
    <scope>NUCLEOTIDE SEQUENCE [LARGE SCALE GENOMIC DNA]</scope>
    <source>
        <strain evidence="8 9">DSM 13031</strain>
    </source>
</reference>
<dbReference type="PANTHER" id="PTHR30026">
    <property type="entry name" value="OUTER MEMBRANE PROTEIN TOLC"/>
    <property type="match status" value="1"/>
</dbReference>
<evidence type="ECO:0000313" key="9">
    <source>
        <dbReference type="Proteomes" id="UP000004162"/>
    </source>
</evidence>
<keyword evidence="7" id="KW-0998">Cell outer membrane</keyword>
<dbReference type="EMBL" id="AASE01000004">
    <property type="protein sequence ID" value="EAT59485.1"/>
    <property type="molecule type" value="Genomic_DNA"/>
</dbReference>
<dbReference type="PANTHER" id="PTHR30026:SF20">
    <property type="entry name" value="OUTER MEMBRANE PROTEIN TOLC"/>
    <property type="match status" value="1"/>
</dbReference>
<comment type="subcellular location">
    <subcellularLocation>
        <location evidence="1">Cell outer membrane</location>
    </subcellularLocation>
</comment>
<keyword evidence="5" id="KW-0812">Transmembrane</keyword>
<dbReference type="GO" id="GO:1990281">
    <property type="term" value="C:efflux pump complex"/>
    <property type="evidence" value="ECO:0007669"/>
    <property type="project" value="TreeGrafter"/>
</dbReference>
<evidence type="ECO:0000256" key="2">
    <source>
        <dbReference type="ARBA" id="ARBA00007613"/>
    </source>
</evidence>
<evidence type="ECO:0000256" key="5">
    <source>
        <dbReference type="ARBA" id="ARBA00022692"/>
    </source>
</evidence>
<dbReference type="GO" id="GO:0009279">
    <property type="term" value="C:cell outer membrane"/>
    <property type="evidence" value="ECO:0007669"/>
    <property type="project" value="UniProtKB-SubCell"/>
</dbReference>
<evidence type="ECO:0000313" key="8">
    <source>
        <dbReference type="EMBL" id="EAT59485.1"/>
    </source>
</evidence>